<evidence type="ECO:0000313" key="4">
    <source>
        <dbReference type="Proteomes" id="UP000241645"/>
    </source>
</evidence>
<accession>A0ABX5FLS3</accession>
<gene>
    <name evidence="3" type="ORF">C7R92_24050</name>
</gene>
<dbReference type="Proteomes" id="UP000241645">
    <property type="component" value="Unassembled WGS sequence"/>
</dbReference>
<comment type="caution">
    <text evidence="3">The sequence shown here is derived from an EMBL/GenBank/DDBJ whole genome shotgun (WGS) entry which is preliminary data.</text>
</comment>
<organism evidence="3 4">
    <name type="scientific">Brevibacillus porteri</name>
    <dbReference type="NCBI Taxonomy" id="2126350"/>
    <lineage>
        <taxon>Bacteria</taxon>
        <taxon>Bacillati</taxon>
        <taxon>Bacillota</taxon>
        <taxon>Bacilli</taxon>
        <taxon>Bacillales</taxon>
        <taxon>Paenibacillaceae</taxon>
        <taxon>Brevibacillus</taxon>
    </lineage>
</organism>
<evidence type="ECO:0000259" key="2">
    <source>
        <dbReference type="Pfam" id="PF13154"/>
    </source>
</evidence>
<feature type="transmembrane region" description="Helical" evidence="1">
    <location>
        <begin position="110"/>
        <end position="130"/>
    </location>
</feature>
<name>A0ABX5FLS3_9BACL</name>
<proteinExistence type="predicted"/>
<keyword evidence="1" id="KW-0472">Membrane</keyword>
<dbReference type="Pfam" id="PF13154">
    <property type="entry name" value="DUF3991"/>
    <property type="match status" value="1"/>
</dbReference>
<dbReference type="RefSeq" id="WP_106835913.1">
    <property type="nucleotide sequence ID" value="NZ_JARMEW010000024.1"/>
</dbReference>
<protein>
    <recommendedName>
        <fullName evidence="2">DUF3991 domain-containing protein</fullName>
    </recommendedName>
</protein>
<keyword evidence="4" id="KW-1185">Reference proteome</keyword>
<sequence length="136" mass="15676">MYQQDKTGNCVFVGYNQVGTARYCSMRGTTPNKPFKQDREYSNKSYPFLLNGQPDSKRVYVFESPIDAMSRATIAKLRGQDWKAAYYISLECLSDQALERFLQYNAIQEIVFVWITMQMLLIAMAAPLPIGDKRLH</sequence>
<dbReference type="EMBL" id="PXZO01000052">
    <property type="protein sequence ID" value="PSK06111.1"/>
    <property type="molecule type" value="Genomic_DNA"/>
</dbReference>
<keyword evidence="1" id="KW-1133">Transmembrane helix</keyword>
<feature type="domain" description="DUF3991" evidence="2">
    <location>
        <begin position="3"/>
        <end position="48"/>
    </location>
</feature>
<dbReference type="InterPro" id="IPR025054">
    <property type="entry name" value="DUF3991"/>
</dbReference>
<reference evidence="3 4" key="1">
    <citation type="submission" date="2018-03" db="EMBL/GenBank/DDBJ databases">
        <title>Brevisbacillus phylogenomics.</title>
        <authorList>
            <person name="Dunlap C."/>
        </authorList>
    </citation>
    <scope>NUCLEOTIDE SEQUENCE [LARGE SCALE GENOMIC DNA]</scope>
    <source>
        <strain evidence="3 4">NRRL B-41110</strain>
    </source>
</reference>
<dbReference type="GeneID" id="95753168"/>
<keyword evidence="1" id="KW-0812">Transmembrane</keyword>
<evidence type="ECO:0000256" key="1">
    <source>
        <dbReference type="SAM" id="Phobius"/>
    </source>
</evidence>
<evidence type="ECO:0000313" key="3">
    <source>
        <dbReference type="EMBL" id="PSK06111.1"/>
    </source>
</evidence>